<dbReference type="HOGENOM" id="CLU_1362728_0_0_1"/>
<feature type="compositionally biased region" description="Low complexity" evidence="1">
    <location>
        <begin position="65"/>
        <end position="78"/>
    </location>
</feature>
<feature type="region of interest" description="Disordered" evidence="1">
    <location>
        <begin position="35"/>
        <end position="78"/>
    </location>
</feature>
<dbReference type="KEGG" id="pif:PITG_06854"/>
<feature type="compositionally biased region" description="Low complexity" evidence="1">
    <location>
        <begin position="119"/>
        <end position="132"/>
    </location>
</feature>
<dbReference type="GeneID" id="9463429"/>
<reference evidence="3" key="1">
    <citation type="journal article" date="2009" name="Nature">
        <title>Genome sequence and analysis of the Irish potato famine pathogen Phytophthora infestans.</title>
        <authorList>
            <consortium name="The Broad Institute Genome Sequencing Platform"/>
            <person name="Haas B.J."/>
            <person name="Kamoun S."/>
            <person name="Zody M.C."/>
            <person name="Jiang R.H."/>
            <person name="Handsaker R.E."/>
            <person name="Cano L.M."/>
            <person name="Grabherr M."/>
            <person name="Kodira C.D."/>
            <person name="Raffaele S."/>
            <person name="Torto-Alalibo T."/>
            <person name="Bozkurt T.O."/>
            <person name="Ah-Fong A.M."/>
            <person name="Alvarado L."/>
            <person name="Anderson V.L."/>
            <person name="Armstrong M.R."/>
            <person name="Avrova A."/>
            <person name="Baxter L."/>
            <person name="Beynon J."/>
            <person name="Boevink P.C."/>
            <person name="Bollmann S.R."/>
            <person name="Bos J.I."/>
            <person name="Bulone V."/>
            <person name="Cai G."/>
            <person name="Cakir C."/>
            <person name="Carrington J.C."/>
            <person name="Chawner M."/>
            <person name="Conti L."/>
            <person name="Costanzo S."/>
            <person name="Ewan R."/>
            <person name="Fahlgren N."/>
            <person name="Fischbach M.A."/>
            <person name="Fugelstad J."/>
            <person name="Gilroy E.M."/>
            <person name="Gnerre S."/>
            <person name="Green P.J."/>
            <person name="Grenville-Briggs L.J."/>
            <person name="Griffith J."/>
            <person name="Grunwald N.J."/>
            <person name="Horn K."/>
            <person name="Horner N.R."/>
            <person name="Hu C.H."/>
            <person name="Huitema E."/>
            <person name="Jeong D.H."/>
            <person name="Jones A.M."/>
            <person name="Jones J.D."/>
            <person name="Jones R.W."/>
            <person name="Karlsson E.K."/>
            <person name="Kunjeti S.G."/>
            <person name="Lamour K."/>
            <person name="Liu Z."/>
            <person name="Ma L."/>
            <person name="Maclean D."/>
            <person name="Chibucos M.C."/>
            <person name="McDonald H."/>
            <person name="McWalters J."/>
            <person name="Meijer H.J."/>
            <person name="Morgan W."/>
            <person name="Morris P.F."/>
            <person name="Munro C.A."/>
            <person name="O'Neill K."/>
            <person name="Ospina-Giraldo M."/>
            <person name="Pinzon A."/>
            <person name="Pritchard L."/>
            <person name="Ramsahoye B."/>
            <person name="Ren Q."/>
            <person name="Restrepo S."/>
            <person name="Roy S."/>
            <person name="Sadanandom A."/>
            <person name="Savidor A."/>
            <person name="Schornack S."/>
            <person name="Schwartz D.C."/>
            <person name="Schumann U.D."/>
            <person name="Schwessinger B."/>
            <person name="Seyer L."/>
            <person name="Sharpe T."/>
            <person name="Silvar C."/>
            <person name="Song J."/>
            <person name="Studholme D.J."/>
            <person name="Sykes S."/>
            <person name="Thines M."/>
            <person name="van de Vondervoort P.J."/>
            <person name="Phuntumart V."/>
            <person name="Wawra S."/>
            <person name="Weide R."/>
            <person name="Win J."/>
            <person name="Young C."/>
            <person name="Zhou S."/>
            <person name="Fry W."/>
            <person name="Meyers B.C."/>
            <person name="van West P."/>
            <person name="Ristaino J."/>
            <person name="Govers F."/>
            <person name="Birch P.R."/>
            <person name="Whisson S.C."/>
            <person name="Judelson H.S."/>
            <person name="Nusbaum C."/>
        </authorList>
    </citation>
    <scope>NUCLEOTIDE SEQUENCE [LARGE SCALE GENOMIC DNA]</scope>
    <source>
        <strain evidence="3">T30-4</strain>
    </source>
</reference>
<dbReference type="InParanoid" id="D0N6M0"/>
<name>D0N6M0_PHYIT</name>
<evidence type="ECO:0000313" key="2">
    <source>
        <dbReference type="EMBL" id="EEY53219.1"/>
    </source>
</evidence>
<dbReference type="EMBL" id="DS028127">
    <property type="protein sequence ID" value="EEY53219.1"/>
    <property type="molecule type" value="Genomic_DNA"/>
</dbReference>
<protein>
    <submittedName>
        <fullName evidence="2">Uncharacterized protein</fullName>
    </submittedName>
</protein>
<accession>D0N6M0</accession>
<gene>
    <name evidence="2" type="ORF">PITG_06854</name>
</gene>
<dbReference type="Proteomes" id="UP000006643">
    <property type="component" value="Unassembled WGS sequence"/>
</dbReference>
<sequence>MAPKISSVLGFHEREQLHKNPSILAYTGDVGRNYLDLGNNDQEGEQNMTDQPRRRNSTPDKKAATTKSRLTSLSSSLNSARTAVAARAKKLHVRESTLQAIGQLRKTMAKGHTSRTQHSPSSTDSTPTESESNQCDNDLGNQVAVEHAGYECMYAEINLGNDMEFTSRSSAGAKSKLSKLLPSRPWIKSSKQTRRFSDVLS</sequence>
<dbReference type="eggNOG" id="ENOG502R6J0">
    <property type="taxonomic scope" value="Eukaryota"/>
</dbReference>
<feature type="compositionally biased region" description="Polar residues" evidence="1">
    <location>
        <begin position="39"/>
        <end position="50"/>
    </location>
</feature>
<organism evidence="2 3">
    <name type="scientific">Phytophthora infestans (strain T30-4)</name>
    <name type="common">Potato late blight agent</name>
    <dbReference type="NCBI Taxonomy" id="403677"/>
    <lineage>
        <taxon>Eukaryota</taxon>
        <taxon>Sar</taxon>
        <taxon>Stramenopiles</taxon>
        <taxon>Oomycota</taxon>
        <taxon>Peronosporomycetes</taxon>
        <taxon>Peronosporales</taxon>
        <taxon>Peronosporaceae</taxon>
        <taxon>Phytophthora</taxon>
    </lineage>
</organism>
<evidence type="ECO:0000313" key="3">
    <source>
        <dbReference type="Proteomes" id="UP000006643"/>
    </source>
</evidence>
<proteinExistence type="predicted"/>
<feature type="compositionally biased region" description="Basic and acidic residues" evidence="1">
    <location>
        <begin position="51"/>
        <end position="63"/>
    </location>
</feature>
<dbReference type="AlphaFoldDB" id="D0N6M0"/>
<evidence type="ECO:0000256" key="1">
    <source>
        <dbReference type="SAM" id="MobiDB-lite"/>
    </source>
</evidence>
<feature type="region of interest" description="Disordered" evidence="1">
    <location>
        <begin position="1"/>
        <end position="20"/>
    </location>
</feature>
<dbReference type="OrthoDB" id="127071at2759"/>
<dbReference type="RefSeq" id="XP_002904837.1">
    <property type="nucleotide sequence ID" value="XM_002904791.1"/>
</dbReference>
<dbReference type="OMA" id="LGNDMEF"/>
<dbReference type="VEuPathDB" id="FungiDB:PITG_06854"/>
<feature type="region of interest" description="Disordered" evidence="1">
    <location>
        <begin position="106"/>
        <end position="137"/>
    </location>
</feature>
<keyword evidence="3" id="KW-1185">Reference proteome</keyword>